<name>I3YGU9_THIV6</name>
<dbReference type="EMBL" id="CP003154">
    <property type="protein sequence ID" value="AFL76217.1"/>
    <property type="molecule type" value="Genomic_DNA"/>
</dbReference>
<keyword evidence="4" id="KW-1185">Reference proteome</keyword>
<organism evidence="3 4">
    <name type="scientific">Thiocystis violascens (strain ATCC 17096 / DSM 198 / 6111)</name>
    <name type="common">Chromatium violascens</name>
    <dbReference type="NCBI Taxonomy" id="765911"/>
    <lineage>
        <taxon>Bacteria</taxon>
        <taxon>Pseudomonadati</taxon>
        <taxon>Pseudomonadota</taxon>
        <taxon>Gammaproteobacteria</taxon>
        <taxon>Chromatiales</taxon>
        <taxon>Chromatiaceae</taxon>
        <taxon>Thiocystis</taxon>
    </lineage>
</organism>
<accession>I3YGU9</accession>
<dbReference type="RefSeq" id="WP_014780593.1">
    <property type="nucleotide sequence ID" value="NC_018012.1"/>
</dbReference>
<keyword evidence="2" id="KW-1133">Transmembrane helix</keyword>
<dbReference type="AlphaFoldDB" id="I3YGU9"/>
<dbReference type="Proteomes" id="UP000006062">
    <property type="component" value="Chromosome"/>
</dbReference>
<keyword evidence="2" id="KW-0812">Transmembrane</keyword>
<gene>
    <name evidence="3" type="ordered locus">Thivi_4414</name>
</gene>
<protein>
    <submittedName>
        <fullName evidence="3">Uncharacterized protein</fullName>
    </submittedName>
</protein>
<proteinExistence type="predicted"/>
<evidence type="ECO:0000256" key="2">
    <source>
        <dbReference type="SAM" id="Phobius"/>
    </source>
</evidence>
<feature type="transmembrane region" description="Helical" evidence="2">
    <location>
        <begin position="21"/>
        <end position="43"/>
    </location>
</feature>
<feature type="compositionally biased region" description="Low complexity" evidence="1">
    <location>
        <begin position="75"/>
        <end position="86"/>
    </location>
</feature>
<reference evidence="3 4" key="1">
    <citation type="submission" date="2012-06" db="EMBL/GenBank/DDBJ databases">
        <title>Complete sequence of Thiocystis violascens DSM 198.</title>
        <authorList>
            <consortium name="US DOE Joint Genome Institute"/>
            <person name="Lucas S."/>
            <person name="Han J."/>
            <person name="Lapidus A."/>
            <person name="Cheng J.-F."/>
            <person name="Goodwin L."/>
            <person name="Pitluck S."/>
            <person name="Peters L."/>
            <person name="Ovchinnikova G."/>
            <person name="Teshima H."/>
            <person name="Detter J.C."/>
            <person name="Han C."/>
            <person name="Tapia R."/>
            <person name="Land M."/>
            <person name="Hauser L."/>
            <person name="Kyrpides N."/>
            <person name="Ivanova N."/>
            <person name="Pagani I."/>
            <person name="Vogl K."/>
            <person name="Liu Z."/>
            <person name="Frigaard N.-U."/>
            <person name="Bryant D."/>
            <person name="Woyke T."/>
        </authorList>
    </citation>
    <scope>NUCLEOTIDE SEQUENCE [LARGE SCALE GENOMIC DNA]</scope>
    <source>
        <strain evidence="4">ATCC 17096 / DSM 198 / 6111</strain>
    </source>
</reference>
<dbReference type="KEGG" id="tvi:Thivi_4414"/>
<evidence type="ECO:0000313" key="3">
    <source>
        <dbReference type="EMBL" id="AFL76217.1"/>
    </source>
</evidence>
<feature type="transmembrane region" description="Helical" evidence="2">
    <location>
        <begin position="49"/>
        <end position="66"/>
    </location>
</feature>
<evidence type="ECO:0000313" key="4">
    <source>
        <dbReference type="Proteomes" id="UP000006062"/>
    </source>
</evidence>
<feature type="region of interest" description="Disordered" evidence="1">
    <location>
        <begin position="75"/>
        <end position="124"/>
    </location>
</feature>
<feature type="compositionally biased region" description="Basic and acidic residues" evidence="1">
    <location>
        <begin position="87"/>
        <end position="97"/>
    </location>
</feature>
<evidence type="ECO:0000256" key="1">
    <source>
        <dbReference type="SAM" id="MobiDB-lite"/>
    </source>
</evidence>
<dbReference type="STRING" id="765911.Thivi_4414"/>
<sequence>MSASVDRADAPAPKPWWQSRTIVAIGVSLAAKLALLAGVEIEVQDVTEIALLVLALVADIGGIWGRNRARRPIRWRAPAPVPADADAPARERMHGHPLEQLSPDPGRPAARDWFSPRGPFDDQH</sequence>
<keyword evidence="2" id="KW-0472">Membrane</keyword>
<dbReference type="HOGENOM" id="CLU_2002868_0_0_6"/>